<evidence type="ECO:0000313" key="4">
    <source>
        <dbReference type="Proteomes" id="UP000789390"/>
    </source>
</evidence>
<comment type="caution">
    <text evidence="3">The sequence shown here is derived from an EMBL/GenBank/DDBJ whole genome shotgun (WGS) entry which is preliminary data.</text>
</comment>
<sequence>MGTLAESIEEKPQRRSQIRMAIRLVQYASADIQQTEAPLLRLDKHFLLREGALKVEVGLDRQWYTQGSPINVCLRIHNRSSRIVKKIQIRAIQHVDVTMFSNGKFKNTIAVSEEMDGLPLTAGNTLDRKYCLTLMENGGGRHWVALEDRYGRKF</sequence>
<name>A0A8J2RU87_9CRUS</name>
<organism evidence="3 4">
    <name type="scientific">Daphnia galeata</name>
    <dbReference type="NCBI Taxonomy" id="27404"/>
    <lineage>
        <taxon>Eukaryota</taxon>
        <taxon>Metazoa</taxon>
        <taxon>Ecdysozoa</taxon>
        <taxon>Arthropoda</taxon>
        <taxon>Crustacea</taxon>
        <taxon>Branchiopoda</taxon>
        <taxon>Diplostraca</taxon>
        <taxon>Cladocera</taxon>
        <taxon>Anomopoda</taxon>
        <taxon>Daphniidae</taxon>
        <taxon>Daphnia</taxon>
    </lineage>
</organism>
<protein>
    <recommendedName>
        <fullName evidence="2">Arrestin C-terminal-like domain-containing protein</fullName>
    </recommendedName>
</protein>
<dbReference type="OrthoDB" id="6500995at2759"/>
<comment type="similarity">
    <text evidence="1">Belongs to the arrestin family.</text>
</comment>
<reference evidence="3" key="1">
    <citation type="submission" date="2021-11" db="EMBL/GenBank/DDBJ databases">
        <authorList>
            <person name="Schell T."/>
        </authorList>
    </citation>
    <scope>NUCLEOTIDE SEQUENCE</scope>
    <source>
        <strain evidence="3">M5</strain>
    </source>
</reference>
<proteinExistence type="inferred from homology"/>
<keyword evidence="4" id="KW-1185">Reference proteome</keyword>
<gene>
    <name evidence="3" type="ORF">DGAL_LOCUS10587</name>
</gene>
<dbReference type="PANTHER" id="PTHR11792">
    <property type="entry name" value="ARRESTIN"/>
    <property type="match status" value="1"/>
</dbReference>
<dbReference type="Pfam" id="PF02752">
    <property type="entry name" value="Arrestin_C"/>
    <property type="match status" value="1"/>
</dbReference>
<dbReference type="InterPro" id="IPR014756">
    <property type="entry name" value="Ig_E-set"/>
</dbReference>
<dbReference type="PANTHER" id="PTHR11792:SF18">
    <property type="entry name" value="FI20035P1"/>
    <property type="match status" value="1"/>
</dbReference>
<evidence type="ECO:0000259" key="2">
    <source>
        <dbReference type="Pfam" id="PF02752"/>
    </source>
</evidence>
<evidence type="ECO:0000313" key="3">
    <source>
        <dbReference type="EMBL" id="CAH0107295.1"/>
    </source>
</evidence>
<accession>A0A8J2RU87</accession>
<dbReference type="InterPro" id="IPR014752">
    <property type="entry name" value="Arrestin-like_C"/>
</dbReference>
<dbReference type="GO" id="GO:0005737">
    <property type="term" value="C:cytoplasm"/>
    <property type="evidence" value="ECO:0007669"/>
    <property type="project" value="TreeGrafter"/>
</dbReference>
<evidence type="ECO:0000256" key="1">
    <source>
        <dbReference type="ARBA" id="ARBA00005298"/>
    </source>
</evidence>
<dbReference type="SUPFAM" id="SSF81296">
    <property type="entry name" value="E set domains"/>
    <property type="match status" value="1"/>
</dbReference>
<dbReference type="EMBL" id="CAKKLH010000267">
    <property type="protein sequence ID" value="CAH0107295.1"/>
    <property type="molecule type" value="Genomic_DNA"/>
</dbReference>
<dbReference type="Proteomes" id="UP000789390">
    <property type="component" value="Unassembled WGS sequence"/>
</dbReference>
<dbReference type="AlphaFoldDB" id="A0A8J2RU87"/>
<dbReference type="GO" id="GO:0007165">
    <property type="term" value="P:signal transduction"/>
    <property type="evidence" value="ECO:0007669"/>
    <property type="project" value="InterPro"/>
</dbReference>
<dbReference type="InterPro" id="IPR000698">
    <property type="entry name" value="Arrestin"/>
</dbReference>
<dbReference type="GO" id="GO:0002031">
    <property type="term" value="P:G protein-coupled receptor internalization"/>
    <property type="evidence" value="ECO:0007669"/>
    <property type="project" value="TreeGrafter"/>
</dbReference>
<feature type="domain" description="Arrestin C-terminal-like" evidence="2">
    <location>
        <begin position="50"/>
        <end position="118"/>
    </location>
</feature>
<dbReference type="Gene3D" id="2.60.40.640">
    <property type="match status" value="1"/>
</dbReference>
<dbReference type="GO" id="GO:0001664">
    <property type="term" value="F:G protein-coupled receptor binding"/>
    <property type="evidence" value="ECO:0007669"/>
    <property type="project" value="TreeGrafter"/>
</dbReference>
<dbReference type="InterPro" id="IPR011022">
    <property type="entry name" value="Arrestin_C-like"/>
</dbReference>